<dbReference type="OrthoDB" id="2132119at2759"/>
<reference evidence="1" key="1">
    <citation type="submission" date="2020-11" db="EMBL/GenBank/DDBJ databases">
        <authorList>
            <person name="Tran Van P."/>
        </authorList>
    </citation>
    <scope>NUCLEOTIDE SEQUENCE</scope>
</reference>
<evidence type="ECO:0000313" key="1">
    <source>
        <dbReference type="EMBL" id="CAD7248976.1"/>
    </source>
</evidence>
<gene>
    <name evidence="1" type="ORF">DSTB1V02_LOCUS8779</name>
</gene>
<sequence>MQTHVHGTFHMHECRSQVKKCLTEVKNTISLVARLSRVEEALLEYPSLPDWVVLSSSDSASNADSQV</sequence>
<protein>
    <submittedName>
        <fullName evidence="1">Uncharacterized protein</fullName>
    </submittedName>
</protein>
<dbReference type="EMBL" id="CAJPEV010002087">
    <property type="protein sequence ID" value="CAG0895597.1"/>
    <property type="molecule type" value="Genomic_DNA"/>
</dbReference>
<accession>A0A7R9A7Y0</accession>
<feature type="non-terminal residue" evidence="1">
    <location>
        <position position="1"/>
    </location>
</feature>
<dbReference type="Proteomes" id="UP000677054">
    <property type="component" value="Unassembled WGS sequence"/>
</dbReference>
<keyword evidence="2" id="KW-1185">Reference proteome</keyword>
<dbReference type="EMBL" id="LR901604">
    <property type="protein sequence ID" value="CAD7248976.1"/>
    <property type="molecule type" value="Genomic_DNA"/>
</dbReference>
<name>A0A7R9A7Y0_9CRUS</name>
<dbReference type="AlphaFoldDB" id="A0A7R9A7Y0"/>
<organism evidence="1">
    <name type="scientific">Darwinula stevensoni</name>
    <dbReference type="NCBI Taxonomy" id="69355"/>
    <lineage>
        <taxon>Eukaryota</taxon>
        <taxon>Metazoa</taxon>
        <taxon>Ecdysozoa</taxon>
        <taxon>Arthropoda</taxon>
        <taxon>Crustacea</taxon>
        <taxon>Oligostraca</taxon>
        <taxon>Ostracoda</taxon>
        <taxon>Podocopa</taxon>
        <taxon>Podocopida</taxon>
        <taxon>Darwinulocopina</taxon>
        <taxon>Darwinuloidea</taxon>
        <taxon>Darwinulidae</taxon>
        <taxon>Darwinula</taxon>
    </lineage>
</organism>
<evidence type="ECO:0000313" key="2">
    <source>
        <dbReference type="Proteomes" id="UP000677054"/>
    </source>
</evidence>
<proteinExistence type="predicted"/>